<dbReference type="EMBL" id="BOMS01000031">
    <property type="protein sequence ID" value="GIE66292.1"/>
    <property type="molecule type" value="Genomic_DNA"/>
</dbReference>
<comment type="caution">
    <text evidence="2">The sequence shown here is derived from an EMBL/GenBank/DDBJ whole genome shotgun (WGS) entry which is preliminary data.</text>
</comment>
<proteinExistence type="predicted"/>
<gene>
    <name evidence="2" type="ORF">Apa02nite_024000</name>
</gene>
<name>A0ABQ4B6I7_9ACTN</name>
<organism evidence="2 3">
    <name type="scientific">Actinoplanes palleronii</name>
    <dbReference type="NCBI Taxonomy" id="113570"/>
    <lineage>
        <taxon>Bacteria</taxon>
        <taxon>Bacillati</taxon>
        <taxon>Actinomycetota</taxon>
        <taxon>Actinomycetes</taxon>
        <taxon>Micromonosporales</taxon>
        <taxon>Micromonosporaceae</taxon>
        <taxon>Actinoplanes</taxon>
    </lineage>
</organism>
<evidence type="ECO:0000313" key="3">
    <source>
        <dbReference type="Proteomes" id="UP000624709"/>
    </source>
</evidence>
<sequence>MMGSVQHCPLPAQVYASGVLIGKTVTALAIGTSHTCAIASGAAYAWGSTGQGQLGNSSLTASVPFTVTGLPRTATSITAEELFTFAASSSAAYCRGLGASGQVGKRRQHRPGHDPGRGRHDHRPGR</sequence>
<dbReference type="InterPro" id="IPR000408">
    <property type="entry name" value="Reg_chr_condens"/>
</dbReference>
<dbReference type="Proteomes" id="UP000624709">
    <property type="component" value="Unassembled WGS sequence"/>
</dbReference>
<protein>
    <submittedName>
        <fullName evidence="2">Uncharacterized protein</fullName>
    </submittedName>
</protein>
<accession>A0ABQ4B6I7</accession>
<dbReference type="Pfam" id="PF00415">
    <property type="entry name" value="RCC1"/>
    <property type="match status" value="1"/>
</dbReference>
<evidence type="ECO:0000313" key="2">
    <source>
        <dbReference type="EMBL" id="GIE66292.1"/>
    </source>
</evidence>
<dbReference type="InterPro" id="IPR009091">
    <property type="entry name" value="RCC1/BLIP-II"/>
</dbReference>
<dbReference type="Gene3D" id="2.130.10.30">
    <property type="entry name" value="Regulator of chromosome condensation 1/beta-lactamase-inhibitor protein II"/>
    <property type="match status" value="1"/>
</dbReference>
<keyword evidence="3" id="KW-1185">Reference proteome</keyword>
<feature type="region of interest" description="Disordered" evidence="1">
    <location>
        <begin position="99"/>
        <end position="126"/>
    </location>
</feature>
<evidence type="ECO:0000256" key="1">
    <source>
        <dbReference type="SAM" id="MobiDB-lite"/>
    </source>
</evidence>
<dbReference type="SUPFAM" id="SSF50985">
    <property type="entry name" value="RCC1/BLIP-II"/>
    <property type="match status" value="1"/>
</dbReference>
<reference evidence="2 3" key="1">
    <citation type="submission" date="2021-01" db="EMBL/GenBank/DDBJ databases">
        <title>Whole genome shotgun sequence of Actinoplanes palleronii NBRC 14916.</title>
        <authorList>
            <person name="Komaki H."/>
            <person name="Tamura T."/>
        </authorList>
    </citation>
    <scope>NUCLEOTIDE SEQUENCE [LARGE SCALE GENOMIC DNA]</scope>
    <source>
        <strain evidence="2 3">NBRC 14916</strain>
    </source>
</reference>
<dbReference type="PROSITE" id="PS50012">
    <property type="entry name" value="RCC1_3"/>
    <property type="match status" value="1"/>
</dbReference>